<comment type="subcellular location">
    <subcellularLocation>
        <location evidence="2">Plastid</location>
        <location evidence="2">Chloroplast thylakoid membrane</location>
        <topology evidence="2">Peripheral membrane protein</topology>
    </subcellularLocation>
</comment>
<keyword evidence="5" id="KW-0375">Hydrogen ion transport</keyword>
<dbReference type="Gene3D" id="1.10.287.80">
    <property type="entry name" value="ATP synthase, gamma subunit, helix hairpin domain"/>
    <property type="match status" value="2"/>
</dbReference>
<accession>A0A7S0QDV7</accession>
<sequence length="348" mass="37948">MSPAALSPSAFCGATISRKADSLVAAPRSRHCGPVMGANIRELRDRVTSVKNTRKITSAMRLVAAAKVRRAQDAVLKTRPFSETLQKVLGGLIVRLKRDNFESPLFAERAVSKVLLVIMTGDRGLCGGYNTFAIKKGEARIRELNAANIPFDLVTIGRKGTQYFGKRYNVVKSYSIGNSPTAAQATEISENLLATFLSGEADRVELLYTRFTSLIASEPSIRTMLPLSPTGIETEGDEIFLMTSKNGDFSVEKKVNAPPAPQVFPKDMIFEQDPEQILSAILPLYFNGQILRQMQESVASELAARMTAMQSASDNAKDLITDLSRQMNRSRQAAITQEIAEIVAGANA</sequence>
<reference evidence="11" key="1">
    <citation type="submission" date="2021-01" db="EMBL/GenBank/DDBJ databases">
        <authorList>
            <person name="Corre E."/>
            <person name="Pelletier E."/>
            <person name="Niang G."/>
            <person name="Scheremetjew M."/>
            <person name="Finn R."/>
            <person name="Kale V."/>
            <person name="Holt S."/>
            <person name="Cochrane G."/>
            <person name="Meng A."/>
            <person name="Brown T."/>
            <person name="Cohen L."/>
        </authorList>
    </citation>
    <scope>NUCLEOTIDE SEQUENCE</scope>
    <source>
        <strain evidence="11">CCAP979/52</strain>
    </source>
</reference>
<protein>
    <recommendedName>
        <fullName evidence="10">F-ATPase gamma subunit</fullName>
    </recommendedName>
</protein>
<dbReference type="PANTHER" id="PTHR11693:SF41">
    <property type="entry name" value="ATP SYNTHASE GAMMA CHAIN, CHLOROPLASTIC"/>
    <property type="match status" value="1"/>
</dbReference>
<dbReference type="AlphaFoldDB" id="A0A7S0QDV7"/>
<gene>
    <name evidence="11" type="ORF">CCUR1050_LOCUS2684</name>
</gene>
<dbReference type="InterPro" id="IPR035968">
    <property type="entry name" value="ATP_synth_F1_ATPase_gsu"/>
</dbReference>
<dbReference type="GO" id="GO:0009535">
    <property type="term" value="C:chloroplast thylakoid membrane"/>
    <property type="evidence" value="ECO:0007669"/>
    <property type="project" value="UniProtKB-SubCell"/>
</dbReference>
<evidence type="ECO:0000256" key="6">
    <source>
        <dbReference type="ARBA" id="ARBA00023065"/>
    </source>
</evidence>
<dbReference type="NCBIfam" id="TIGR01146">
    <property type="entry name" value="ATPsyn_F1gamma"/>
    <property type="match status" value="1"/>
</dbReference>
<dbReference type="InterPro" id="IPR023632">
    <property type="entry name" value="ATP_synth_F1_gsu_CS"/>
</dbReference>
<dbReference type="Gene3D" id="3.40.1380.10">
    <property type="match status" value="1"/>
</dbReference>
<keyword evidence="4" id="KW-0813">Transport</keyword>
<dbReference type="GO" id="GO:0046933">
    <property type="term" value="F:proton-transporting ATP synthase activity, rotational mechanism"/>
    <property type="evidence" value="ECO:0007669"/>
    <property type="project" value="InterPro"/>
</dbReference>
<organism evidence="11">
    <name type="scientific">Cryptomonas curvata</name>
    <dbReference type="NCBI Taxonomy" id="233186"/>
    <lineage>
        <taxon>Eukaryota</taxon>
        <taxon>Cryptophyceae</taxon>
        <taxon>Cryptomonadales</taxon>
        <taxon>Cryptomonadaceae</taxon>
        <taxon>Cryptomonas</taxon>
    </lineage>
</organism>
<evidence type="ECO:0000256" key="4">
    <source>
        <dbReference type="ARBA" id="ARBA00022448"/>
    </source>
</evidence>
<dbReference type="Pfam" id="PF00231">
    <property type="entry name" value="ATP-synt"/>
    <property type="match status" value="1"/>
</dbReference>
<keyword evidence="7" id="KW-0472">Membrane</keyword>
<keyword evidence="9" id="KW-0066">ATP synthesis</keyword>
<evidence type="ECO:0000256" key="8">
    <source>
        <dbReference type="ARBA" id="ARBA00023196"/>
    </source>
</evidence>
<evidence type="ECO:0000256" key="5">
    <source>
        <dbReference type="ARBA" id="ARBA00022781"/>
    </source>
</evidence>
<name>A0A7S0QDV7_9CRYP</name>
<dbReference type="CDD" id="cd12151">
    <property type="entry name" value="F1-ATPase_gamma"/>
    <property type="match status" value="1"/>
</dbReference>
<proteinExistence type="inferred from homology"/>
<evidence type="ECO:0000256" key="3">
    <source>
        <dbReference type="ARBA" id="ARBA00007681"/>
    </source>
</evidence>
<comment type="function">
    <text evidence="1">Produces ATP from ADP in the presence of a proton gradient across the membrane. The gamma chain is believed to be important in regulating ATPase activity and the flow of protons through the CF(0) complex.</text>
</comment>
<evidence type="ECO:0000256" key="2">
    <source>
        <dbReference type="ARBA" id="ARBA00004525"/>
    </source>
</evidence>
<dbReference type="SUPFAM" id="SSF52943">
    <property type="entry name" value="ATP synthase (F1-ATPase), gamma subunit"/>
    <property type="match status" value="1"/>
</dbReference>
<evidence type="ECO:0000256" key="10">
    <source>
        <dbReference type="ARBA" id="ARBA00031066"/>
    </source>
</evidence>
<evidence type="ECO:0000256" key="7">
    <source>
        <dbReference type="ARBA" id="ARBA00023136"/>
    </source>
</evidence>
<keyword evidence="8" id="KW-0139">CF(1)</keyword>
<keyword evidence="6" id="KW-0406">Ion transport</keyword>
<dbReference type="InterPro" id="IPR000131">
    <property type="entry name" value="ATP_synth_F1_gsu"/>
</dbReference>
<comment type="similarity">
    <text evidence="3">Belongs to the ATPase gamma chain family.</text>
</comment>
<evidence type="ECO:0000313" key="11">
    <source>
        <dbReference type="EMBL" id="CAD8625008.1"/>
    </source>
</evidence>
<dbReference type="PANTHER" id="PTHR11693">
    <property type="entry name" value="ATP SYNTHASE GAMMA CHAIN"/>
    <property type="match status" value="1"/>
</dbReference>
<dbReference type="NCBIfam" id="NF004145">
    <property type="entry name" value="PRK05621.1-2"/>
    <property type="match status" value="1"/>
</dbReference>
<dbReference type="GO" id="GO:0045259">
    <property type="term" value="C:proton-transporting ATP synthase complex"/>
    <property type="evidence" value="ECO:0007669"/>
    <property type="project" value="UniProtKB-KW"/>
</dbReference>
<dbReference type="PROSITE" id="PS00153">
    <property type="entry name" value="ATPASE_GAMMA"/>
    <property type="match status" value="1"/>
</dbReference>
<dbReference type="FunFam" id="1.10.287.80:FF:000003">
    <property type="entry name" value="ATP synthase gamma chain, chloroplastic"/>
    <property type="match status" value="1"/>
</dbReference>
<dbReference type="PRINTS" id="PR00126">
    <property type="entry name" value="ATPASEGAMMA"/>
</dbReference>
<evidence type="ECO:0000256" key="1">
    <source>
        <dbReference type="ARBA" id="ARBA00003456"/>
    </source>
</evidence>
<dbReference type="HAMAP" id="MF_00815">
    <property type="entry name" value="ATP_synth_gamma_bact"/>
    <property type="match status" value="1"/>
</dbReference>
<evidence type="ECO:0000256" key="9">
    <source>
        <dbReference type="ARBA" id="ARBA00023310"/>
    </source>
</evidence>
<dbReference type="EMBL" id="HBEZ01004825">
    <property type="protein sequence ID" value="CAD8625008.1"/>
    <property type="molecule type" value="Transcribed_RNA"/>
</dbReference>